<gene>
    <name evidence="1" type="ORF">COV54_00635</name>
</gene>
<reference evidence="1 2" key="1">
    <citation type="submission" date="2017-09" db="EMBL/GenBank/DDBJ databases">
        <title>Depth-based differentiation of microbial function through sediment-hosted aquifers and enrichment of novel symbionts in the deep terrestrial subsurface.</title>
        <authorList>
            <person name="Probst A.J."/>
            <person name="Ladd B."/>
            <person name="Jarett J.K."/>
            <person name="Geller-Mcgrath D.E."/>
            <person name="Sieber C.M."/>
            <person name="Emerson J.B."/>
            <person name="Anantharaman K."/>
            <person name="Thomas B.C."/>
            <person name="Malmstrom R."/>
            <person name="Stieglmeier M."/>
            <person name="Klingl A."/>
            <person name="Woyke T."/>
            <person name="Ryan C.M."/>
            <person name="Banfield J.F."/>
        </authorList>
    </citation>
    <scope>NUCLEOTIDE SEQUENCE [LARGE SCALE GENOMIC DNA]</scope>
    <source>
        <strain evidence="1">CG11_big_fil_rev_8_21_14_0_20_38_23</strain>
    </source>
</reference>
<sequence>MKLKKNNNFLKSPLVNKLTIVSLLTKINFYGSFGTDFSRDFTIDFFNRFAKVQILLAEPFLESCKIQPPKTLYPSKAF</sequence>
<evidence type="ECO:0000313" key="2">
    <source>
        <dbReference type="Proteomes" id="UP000228867"/>
    </source>
</evidence>
<accession>A0A2H0NF61</accession>
<proteinExistence type="predicted"/>
<dbReference type="EMBL" id="PCWR01000016">
    <property type="protein sequence ID" value="PIR07504.1"/>
    <property type="molecule type" value="Genomic_DNA"/>
</dbReference>
<comment type="caution">
    <text evidence="1">The sequence shown here is derived from an EMBL/GenBank/DDBJ whole genome shotgun (WGS) entry which is preliminary data.</text>
</comment>
<dbReference type="AlphaFoldDB" id="A0A2H0NF61"/>
<protein>
    <submittedName>
        <fullName evidence="1">Uncharacterized protein</fullName>
    </submittedName>
</protein>
<name>A0A2H0NF61_9BACT</name>
<organism evidence="1 2">
    <name type="scientific">Candidatus Jorgensenbacteria bacterium CG11_big_fil_rev_8_21_14_0_20_38_23</name>
    <dbReference type="NCBI Taxonomy" id="1974594"/>
    <lineage>
        <taxon>Bacteria</taxon>
        <taxon>Candidatus Joergenseniibacteriota</taxon>
    </lineage>
</organism>
<dbReference type="Proteomes" id="UP000228867">
    <property type="component" value="Unassembled WGS sequence"/>
</dbReference>
<evidence type="ECO:0000313" key="1">
    <source>
        <dbReference type="EMBL" id="PIR07504.1"/>
    </source>
</evidence>